<dbReference type="AlphaFoldDB" id="A0A5J4TVJ1"/>
<sequence>MVYPPHRPYLPFEAVGKVYQYRAMPFGTQHSPIFFAHALAMVLTKIRKESDIRILNYVDDLLLLHQSKERLRKQTLIIMKILEAFDQLPRVDLELGEDGHKDDRPKKTGTTLLIKEIYQPNIETDPDQDKISSLVNRQAEFFKSPSKRSFSLPKIYGFNQNKSIEGQRMEREYDFTQGNPSRALLVVGSDSEELRDDTRSEDSRGSDGIRCIPERLGSDSGTSNRRYFSPTWRMKQGTEEMDKQQEGDGNHILRTIPLRISLQRSANQSDPHQVRQPYRSMRFSKTKSRGDSGSKSEENSQTMSTTENTNTDSTYSGNLKQDNRRTKQVEYQGRLFGKERNIHSPASSMGDNTNIGHVRNRGKKLVNRFLAIGEEEEGAEWLNAFSRPWKEEIFWIHPLIPKIGKALIAR</sequence>
<protein>
    <recommendedName>
        <fullName evidence="2">Reverse transcriptase domain-containing protein</fullName>
    </recommendedName>
</protein>
<gene>
    <name evidence="3" type="ORF">EZS28_042423</name>
</gene>
<feature type="compositionally biased region" description="Basic and acidic residues" evidence="1">
    <location>
        <begin position="236"/>
        <end position="251"/>
    </location>
</feature>
<dbReference type="EMBL" id="SNRW01024712">
    <property type="protein sequence ID" value="KAA6362050.1"/>
    <property type="molecule type" value="Genomic_DNA"/>
</dbReference>
<dbReference type="InterPro" id="IPR000477">
    <property type="entry name" value="RT_dom"/>
</dbReference>
<dbReference type="InterPro" id="IPR043502">
    <property type="entry name" value="DNA/RNA_pol_sf"/>
</dbReference>
<dbReference type="PANTHER" id="PTHR33050">
    <property type="entry name" value="REVERSE TRANSCRIPTASE DOMAIN-CONTAINING PROTEIN"/>
    <property type="match status" value="1"/>
</dbReference>
<evidence type="ECO:0000259" key="2">
    <source>
        <dbReference type="PROSITE" id="PS50878"/>
    </source>
</evidence>
<proteinExistence type="predicted"/>
<accession>A0A5J4TVJ1</accession>
<evidence type="ECO:0000256" key="1">
    <source>
        <dbReference type="SAM" id="MobiDB-lite"/>
    </source>
</evidence>
<dbReference type="SUPFAM" id="SSF56672">
    <property type="entry name" value="DNA/RNA polymerases"/>
    <property type="match status" value="1"/>
</dbReference>
<comment type="caution">
    <text evidence="3">The sequence shown here is derived from an EMBL/GenBank/DDBJ whole genome shotgun (WGS) entry which is preliminary data.</text>
</comment>
<feature type="compositionally biased region" description="Basic and acidic residues" evidence="1">
    <location>
        <begin position="288"/>
        <end position="298"/>
    </location>
</feature>
<feature type="domain" description="Reverse transcriptase" evidence="2">
    <location>
        <begin position="1"/>
        <end position="112"/>
    </location>
</feature>
<dbReference type="Proteomes" id="UP000324800">
    <property type="component" value="Unassembled WGS sequence"/>
</dbReference>
<dbReference type="PANTHER" id="PTHR33050:SF7">
    <property type="entry name" value="RIBONUCLEASE H"/>
    <property type="match status" value="1"/>
</dbReference>
<dbReference type="PROSITE" id="PS50878">
    <property type="entry name" value="RT_POL"/>
    <property type="match status" value="1"/>
</dbReference>
<reference evidence="3 4" key="1">
    <citation type="submission" date="2019-03" db="EMBL/GenBank/DDBJ databases">
        <title>Single cell metagenomics reveals metabolic interactions within the superorganism composed of flagellate Streblomastix strix and complex community of Bacteroidetes bacteria on its surface.</title>
        <authorList>
            <person name="Treitli S.C."/>
            <person name="Kolisko M."/>
            <person name="Husnik F."/>
            <person name="Keeling P."/>
            <person name="Hampl V."/>
        </authorList>
    </citation>
    <scope>NUCLEOTIDE SEQUENCE [LARGE SCALE GENOMIC DNA]</scope>
    <source>
        <strain evidence="3">ST1C</strain>
    </source>
</reference>
<dbReference type="InterPro" id="IPR043128">
    <property type="entry name" value="Rev_trsase/Diguanyl_cyclase"/>
</dbReference>
<feature type="compositionally biased region" description="Polar residues" evidence="1">
    <location>
        <begin position="299"/>
        <end position="320"/>
    </location>
</feature>
<dbReference type="Gene3D" id="3.10.10.10">
    <property type="entry name" value="HIV Type 1 Reverse Transcriptase, subunit A, domain 1"/>
    <property type="match status" value="1"/>
</dbReference>
<evidence type="ECO:0000313" key="4">
    <source>
        <dbReference type="Proteomes" id="UP000324800"/>
    </source>
</evidence>
<name>A0A5J4TVJ1_9EUKA</name>
<dbReference type="InterPro" id="IPR052055">
    <property type="entry name" value="Hepadnavirus_pol/RT"/>
</dbReference>
<dbReference type="Gene3D" id="3.30.70.270">
    <property type="match status" value="1"/>
</dbReference>
<feature type="non-terminal residue" evidence="3">
    <location>
        <position position="410"/>
    </location>
</feature>
<feature type="compositionally biased region" description="Basic and acidic residues" evidence="1">
    <location>
        <begin position="196"/>
        <end position="217"/>
    </location>
</feature>
<feature type="compositionally biased region" description="Polar residues" evidence="1">
    <location>
        <begin position="262"/>
        <end position="271"/>
    </location>
</feature>
<dbReference type="Pfam" id="PF00078">
    <property type="entry name" value="RVT_1"/>
    <property type="match status" value="1"/>
</dbReference>
<feature type="region of interest" description="Disordered" evidence="1">
    <location>
        <begin position="188"/>
        <end position="325"/>
    </location>
</feature>
<evidence type="ECO:0000313" key="3">
    <source>
        <dbReference type="EMBL" id="KAA6362050.1"/>
    </source>
</evidence>
<organism evidence="3 4">
    <name type="scientific">Streblomastix strix</name>
    <dbReference type="NCBI Taxonomy" id="222440"/>
    <lineage>
        <taxon>Eukaryota</taxon>
        <taxon>Metamonada</taxon>
        <taxon>Preaxostyla</taxon>
        <taxon>Oxymonadida</taxon>
        <taxon>Streblomastigidae</taxon>
        <taxon>Streblomastix</taxon>
    </lineage>
</organism>